<reference evidence="1 2" key="1">
    <citation type="journal article" date="2016" name="Mol. Biol. Evol.">
        <title>Comparative Genomics of Early-Diverging Mushroom-Forming Fungi Provides Insights into the Origins of Lignocellulose Decay Capabilities.</title>
        <authorList>
            <person name="Nagy L.G."/>
            <person name="Riley R."/>
            <person name="Tritt A."/>
            <person name="Adam C."/>
            <person name="Daum C."/>
            <person name="Floudas D."/>
            <person name="Sun H."/>
            <person name="Yadav J.S."/>
            <person name="Pangilinan J."/>
            <person name="Larsson K.H."/>
            <person name="Matsuura K."/>
            <person name="Barry K."/>
            <person name="Labutti K."/>
            <person name="Kuo R."/>
            <person name="Ohm R.A."/>
            <person name="Bhattacharya S.S."/>
            <person name="Shirouzu T."/>
            <person name="Yoshinaga Y."/>
            <person name="Martin F.M."/>
            <person name="Grigoriev I.V."/>
            <person name="Hibbett D.S."/>
        </authorList>
    </citation>
    <scope>NUCLEOTIDE SEQUENCE [LARGE SCALE GENOMIC DNA]</scope>
    <source>
        <strain evidence="1 2">CBS 109695</strain>
    </source>
</reference>
<sequence length="190" mass="21700">MGWRAAGWKATPPDYSGYRLNLRDWMTTSRARAALMCGGIVWRLCLDVLVPEDIAEVLIGPDYTGHGQCVRFDGDTGQSWDNELTPDDMFVISGVYKMFTGNGEQTADLSWWPKQSTWLGSSMDTGYWAPECEEWYQKRRALIRSGDPRGDPKTAENWRQALQMWRPRKIFVNRIQVESAGVFNDGTRGH</sequence>
<dbReference type="EMBL" id="KV418143">
    <property type="protein sequence ID" value="KZP03179.1"/>
    <property type="molecule type" value="Genomic_DNA"/>
</dbReference>
<dbReference type="Proteomes" id="UP000076532">
    <property type="component" value="Unassembled WGS sequence"/>
</dbReference>
<keyword evidence="2" id="KW-1185">Reference proteome</keyword>
<dbReference type="OrthoDB" id="3270336at2759"/>
<accession>A0A167TQI8</accession>
<evidence type="ECO:0000313" key="2">
    <source>
        <dbReference type="Proteomes" id="UP000076532"/>
    </source>
</evidence>
<protein>
    <submittedName>
        <fullName evidence="1">Uncharacterized protein</fullName>
    </submittedName>
</protein>
<dbReference type="AlphaFoldDB" id="A0A167TQI8"/>
<gene>
    <name evidence="1" type="ORF">FIBSPDRAFT_769321</name>
</gene>
<proteinExistence type="predicted"/>
<organism evidence="1 2">
    <name type="scientific">Athelia psychrophila</name>
    <dbReference type="NCBI Taxonomy" id="1759441"/>
    <lineage>
        <taxon>Eukaryota</taxon>
        <taxon>Fungi</taxon>
        <taxon>Dikarya</taxon>
        <taxon>Basidiomycota</taxon>
        <taxon>Agaricomycotina</taxon>
        <taxon>Agaricomycetes</taxon>
        <taxon>Agaricomycetidae</taxon>
        <taxon>Atheliales</taxon>
        <taxon>Atheliaceae</taxon>
        <taxon>Athelia</taxon>
    </lineage>
</organism>
<evidence type="ECO:0000313" key="1">
    <source>
        <dbReference type="EMBL" id="KZP03179.1"/>
    </source>
</evidence>
<name>A0A167TQI8_9AGAM</name>